<keyword evidence="1" id="KW-1185">Reference proteome</keyword>
<proteinExistence type="predicted"/>
<name>A0A914Y483_9BILA</name>
<reference evidence="2" key="1">
    <citation type="submission" date="2022-11" db="UniProtKB">
        <authorList>
            <consortium name="WormBaseParasite"/>
        </authorList>
    </citation>
    <scope>IDENTIFICATION</scope>
</reference>
<protein>
    <submittedName>
        <fullName evidence="2">Uncharacterized protein</fullName>
    </submittedName>
</protein>
<sequence length="76" mass="8536">MHINGTPPILQHSYASFQLEEYTDKKVIPENTNLMKDEGGPTLIERNGKFYQIIVNVISGTPDGNFFISGATFLYI</sequence>
<dbReference type="WBParaSite" id="PSU_v2.g15007.t1">
    <property type="protein sequence ID" value="PSU_v2.g15007.t1"/>
    <property type="gene ID" value="PSU_v2.g15007"/>
</dbReference>
<organism evidence="1 2">
    <name type="scientific">Panagrolaimus superbus</name>
    <dbReference type="NCBI Taxonomy" id="310955"/>
    <lineage>
        <taxon>Eukaryota</taxon>
        <taxon>Metazoa</taxon>
        <taxon>Ecdysozoa</taxon>
        <taxon>Nematoda</taxon>
        <taxon>Chromadorea</taxon>
        <taxon>Rhabditida</taxon>
        <taxon>Tylenchina</taxon>
        <taxon>Panagrolaimomorpha</taxon>
        <taxon>Panagrolaimoidea</taxon>
        <taxon>Panagrolaimidae</taxon>
        <taxon>Panagrolaimus</taxon>
    </lineage>
</organism>
<dbReference type="AlphaFoldDB" id="A0A914Y483"/>
<evidence type="ECO:0000313" key="1">
    <source>
        <dbReference type="Proteomes" id="UP000887577"/>
    </source>
</evidence>
<dbReference type="Proteomes" id="UP000887577">
    <property type="component" value="Unplaced"/>
</dbReference>
<evidence type="ECO:0000313" key="2">
    <source>
        <dbReference type="WBParaSite" id="PSU_v2.g15007.t1"/>
    </source>
</evidence>
<accession>A0A914Y483</accession>